<accession>A0AA36J7D0</accession>
<dbReference type="Gene3D" id="1.20.120.310">
    <property type="entry name" value="ERV/ALR sulfhydryl oxidase domain"/>
    <property type="match status" value="1"/>
</dbReference>
<dbReference type="GO" id="GO:0006457">
    <property type="term" value="P:protein folding"/>
    <property type="evidence" value="ECO:0007669"/>
    <property type="project" value="TreeGrafter"/>
</dbReference>
<dbReference type="EC" id="1.8.3.2" evidence="7"/>
<dbReference type="PROSITE" id="PS51324">
    <property type="entry name" value="ERV_ALR"/>
    <property type="match status" value="1"/>
</dbReference>
<evidence type="ECO:0000256" key="8">
    <source>
        <dbReference type="SAM" id="SignalP"/>
    </source>
</evidence>
<comment type="catalytic activity">
    <reaction evidence="7">
        <text>2 R'C(R)SH + O2 = R'C(R)S-S(R)CR' + H2O2</text>
        <dbReference type="Rhea" id="RHEA:17357"/>
        <dbReference type="ChEBI" id="CHEBI:15379"/>
        <dbReference type="ChEBI" id="CHEBI:16240"/>
        <dbReference type="ChEBI" id="CHEBI:16520"/>
        <dbReference type="ChEBI" id="CHEBI:17412"/>
        <dbReference type="EC" id="1.8.3.2"/>
    </reaction>
</comment>
<dbReference type="InterPro" id="IPR036774">
    <property type="entry name" value="ERV/ALR_sulphydryl_oxid_sf"/>
</dbReference>
<dbReference type="InterPro" id="IPR017905">
    <property type="entry name" value="ERV/ALR_sulphydryl_oxidase"/>
</dbReference>
<dbReference type="Pfam" id="PF04777">
    <property type="entry name" value="Evr1_Alr"/>
    <property type="match status" value="1"/>
</dbReference>
<keyword evidence="3 8" id="KW-0732">Signal</keyword>
<sequence length="917" mass="103066">MIIFQLCSTCVLWAMAALLLLLSVARADLIQESLSLQNDFWFNHLRGLAPAHPSVIYSGALNHHGDSFHALPAADFYLMMAYSPWWLHCRRAVVEFNRLAASLASSACGLGTLLLDCTRPSNRGMCARFLGEPREPVPLWMAGASLNQATLSDPWPAAAMPLLVLGSKEEFLSHDPLVREGLAVARLTPGEGAEKILDWLRRARPQELGRCSPTLAPAKPPWPLNAHTWEGRTSTAEGDFRRFPEHDVRAGLALWLHEIFERQVWELEGDAPRQRRKKALLDFLKLLCGYFPDHLPGQVGDCRESLCHLGWLLADKKFWLAHTEEVEVSVEEAGYEGRPGPEPHVPPQLFRRRRRFRRILWEKLEHRWRLCGQPWPELARTGFVMCKSEDPMAGRLPCGIWGLMHAVSAEIAELHKCTMAHAENPDNCIGPPENLTAEELLVYMREEAKDMQQLQMERQKEYSEEELAVKPVRLAKGDGWCLKAQGLYEGYSSAPGNNLTAVMRMEVLKGDDKVAGTLIHFQGEEVHDQVELQLTDDFIRKDGGAVVDRVVMGPKSIDALEFRFYKLRTVQGSPVPSKAAPWQDMLQGALAEQPELVFEGPRPCQGRSEKICHQRCSKFRFERVEAESDPAGNVSWGRLVDVSNASGAACVGRIYRKKWFFWSEDVGMGLVPCSEASLFRNVVHGVENQSFCPRGARCLDVDFQLHFEDFPFVAVQEDEDLTARNMHPGQALLIFQRVIALFWRCDECRVRFLQYKIDKEKVKAPCQASLWLWSVHSGINAKLSSGIAQDSPWPGPGRSPAQWPSRHLCPACYDPRHNASNRMLPRQICNFLWNDFYRSWATAAVNGSGRTSSNFTEAWEEHGGLGGFDEATSALGCLCLALVLLILAGIHQQGAAGTLREGRERSGRSGWLLTEES</sequence>
<dbReference type="InterPro" id="IPR039798">
    <property type="entry name" value="Sulfhydryl_oxidase"/>
</dbReference>
<comment type="cofactor">
    <cofactor evidence="1 7">
        <name>FAD</name>
        <dbReference type="ChEBI" id="CHEBI:57692"/>
    </cofactor>
</comment>
<evidence type="ECO:0000256" key="6">
    <source>
        <dbReference type="ARBA" id="ARBA00023157"/>
    </source>
</evidence>
<evidence type="ECO:0000259" key="9">
    <source>
        <dbReference type="PROSITE" id="PS51324"/>
    </source>
</evidence>
<keyword evidence="5 7" id="KW-0560">Oxidoreductase</keyword>
<keyword evidence="2 7" id="KW-0285">Flavoprotein</keyword>
<dbReference type="Proteomes" id="UP001178507">
    <property type="component" value="Unassembled WGS sequence"/>
</dbReference>
<evidence type="ECO:0000256" key="1">
    <source>
        <dbReference type="ARBA" id="ARBA00001974"/>
    </source>
</evidence>
<protein>
    <recommendedName>
        <fullName evidence="7">Sulfhydryl oxidase</fullName>
        <ecNumber evidence="7">1.8.3.2</ecNumber>
    </recommendedName>
</protein>
<dbReference type="SUPFAM" id="SSF69000">
    <property type="entry name" value="FAD-dependent thiol oxidase"/>
    <property type="match status" value="1"/>
</dbReference>
<keyword evidence="4 7" id="KW-0274">FAD</keyword>
<proteinExistence type="predicted"/>
<keyword evidence="11" id="KW-1185">Reference proteome</keyword>
<feature type="signal peptide" evidence="8">
    <location>
        <begin position="1"/>
        <end position="27"/>
    </location>
</feature>
<evidence type="ECO:0000256" key="2">
    <source>
        <dbReference type="ARBA" id="ARBA00022630"/>
    </source>
</evidence>
<keyword evidence="6" id="KW-1015">Disulfide bond</keyword>
<dbReference type="GO" id="GO:0005615">
    <property type="term" value="C:extracellular space"/>
    <property type="evidence" value="ECO:0007669"/>
    <property type="project" value="TreeGrafter"/>
</dbReference>
<evidence type="ECO:0000256" key="7">
    <source>
        <dbReference type="RuleBase" id="RU371123"/>
    </source>
</evidence>
<feature type="domain" description="ERV/ALR sulfhydryl oxidase" evidence="9">
    <location>
        <begin position="692"/>
        <end position="803"/>
    </location>
</feature>
<evidence type="ECO:0000256" key="4">
    <source>
        <dbReference type="ARBA" id="ARBA00022827"/>
    </source>
</evidence>
<dbReference type="PANTHER" id="PTHR22897">
    <property type="entry name" value="QUIESCIN Q6-RELATED SULFHYDRYL OXIDASE"/>
    <property type="match status" value="1"/>
</dbReference>
<dbReference type="PANTHER" id="PTHR22897:SF8">
    <property type="entry name" value="SULFHYDRYL OXIDASE"/>
    <property type="match status" value="1"/>
</dbReference>
<dbReference type="GO" id="GO:0000139">
    <property type="term" value="C:Golgi membrane"/>
    <property type="evidence" value="ECO:0007669"/>
    <property type="project" value="TreeGrafter"/>
</dbReference>
<comment type="caution">
    <text evidence="10">The sequence shown here is derived from an EMBL/GenBank/DDBJ whole genome shotgun (WGS) entry which is preliminary data.</text>
</comment>
<dbReference type="GO" id="GO:0016971">
    <property type="term" value="F:flavin-dependent sulfhydryl oxidase activity"/>
    <property type="evidence" value="ECO:0007669"/>
    <property type="project" value="InterPro"/>
</dbReference>
<feature type="chain" id="PRO_5041298001" description="Sulfhydryl oxidase" evidence="8">
    <location>
        <begin position="28"/>
        <end position="917"/>
    </location>
</feature>
<evidence type="ECO:0000313" key="10">
    <source>
        <dbReference type="EMBL" id="CAJ1400407.1"/>
    </source>
</evidence>
<reference evidence="10" key="1">
    <citation type="submission" date="2023-08" db="EMBL/GenBank/DDBJ databases">
        <authorList>
            <person name="Chen Y."/>
            <person name="Shah S."/>
            <person name="Dougan E. K."/>
            <person name="Thang M."/>
            <person name="Chan C."/>
        </authorList>
    </citation>
    <scope>NUCLEOTIDE SEQUENCE</scope>
</reference>
<name>A0AA36J7D0_9DINO</name>
<organism evidence="10 11">
    <name type="scientific">Effrenium voratum</name>
    <dbReference type="NCBI Taxonomy" id="2562239"/>
    <lineage>
        <taxon>Eukaryota</taxon>
        <taxon>Sar</taxon>
        <taxon>Alveolata</taxon>
        <taxon>Dinophyceae</taxon>
        <taxon>Suessiales</taxon>
        <taxon>Symbiodiniaceae</taxon>
        <taxon>Effrenium</taxon>
    </lineage>
</organism>
<evidence type="ECO:0000313" key="11">
    <source>
        <dbReference type="Proteomes" id="UP001178507"/>
    </source>
</evidence>
<gene>
    <name evidence="10" type="ORF">EVOR1521_LOCUS23750</name>
</gene>
<dbReference type="AlphaFoldDB" id="A0AA36J7D0"/>
<dbReference type="EMBL" id="CAUJNA010003370">
    <property type="protein sequence ID" value="CAJ1400407.1"/>
    <property type="molecule type" value="Genomic_DNA"/>
</dbReference>
<evidence type="ECO:0000256" key="5">
    <source>
        <dbReference type="ARBA" id="ARBA00023002"/>
    </source>
</evidence>
<evidence type="ECO:0000256" key="3">
    <source>
        <dbReference type="ARBA" id="ARBA00022729"/>
    </source>
</evidence>
<dbReference type="GO" id="GO:0003756">
    <property type="term" value="F:protein disulfide isomerase activity"/>
    <property type="evidence" value="ECO:0007669"/>
    <property type="project" value="TreeGrafter"/>
</dbReference>